<evidence type="ECO:0000256" key="1">
    <source>
        <dbReference type="SAM" id="MobiDB-lite"/>
    </source>
</evidence>
<feature type="region of interest" description="Disordered" evidence="1">
    <location>
        <begin position="175"/>
        <end position="194"/>
    </location>
</feature>
<reference evidence="3 4" key="1">
    <citation type="journal article" date="2020" name="G3 (Bethesda)">
        <title>Improved Reference Genome for Cyclotella cryptica CCMP332, a Model for Cell Wall Morphogenesis, Salinity Adaptation, and Lipid Production in Diatoms (Bacillariophyta).</title>
        <authorList>
            <person name="Roberts W.R."/>
            <person name="Downey K.M."/>
            <person name="Ruck E.C."/>
            <person name="Traller J.C."/>
            <person name="Alverson A.J."/>
        </authorList>
    </citation>
    <scope>NUCLEOTIDE SEQUENCE [LARGE SCALE GENOMIC DNA]</scope>
    <source>
        <strain evidence="3 4">CCMP332</strain>
    </source>
</reference>
<dbReference type="PANTHER" id="PTHR33418:SF1">
    <property type="entry name" value="HELICASE-ASSOCIATED DOMAIN-CONTAINING PROTEIN"/>
    <property type="match status" value="1"/>
</dbReference>
<feature type="domain" description="Helicase-associated" evidence="2">
    <location>
        <begin position="400"/>
        <end position="466"/>
    </location>
</feature>
<accession>A0ABD3Q133</accession>
<dbReference type="PANTHER" id="PTHR33418">
    <property type="entry name" value="HELICASE-ASSOCIATED"/>
    <property type="match status" value="1"/>
</dbReference>
<dbReference type="Proteomes" id="UP001516023">
    <property type="component" value="Unassembled WGS sequence"/>
</dbReference>
<dbReference type="EMBL" id="JABMIG020000089">
    <property type="protein sequence ID" value="KAL3793646.1"/>
    <property type="molecule type" value="Genomic_DNA"/>
</dbReference>
<dbReference type="InterPro" id="IPR005114">
    <property type="entry name" value="Helicase_assoc"/>
</dbReference>
<name>A0ABD3Q133_9STRA</name>
<feature type="domain" description="Helicase-associated" evidence="2">
    <location>
        <begin position="267"/>
        <end position="328"/>
    </location>
</feature>
<dbReference type="Gene3D" id="6.10.140.530">
    <property type="match status" value="4"/>
</dbReference>
<proteinExistence type="predicted"/>
<evidence type="ECO:0000313" key="3">
    <source>
        <dbReference type="EMBL" id="KAL3793646.1"/>
    </source>
</evidence>
<feature type="region of interest" description="Disordered" evidence="1">
    <location>
        <begin position="1"/>
        <end position="41"/>
    </location>
</feature>
<evidence type="ECO:0000313" key="4">
    <source>
        <dbReference type="Proteomes" id="UP001516023"/>
    </source>
</evidence>
<protein>
    <recommendedName>
        <fullName evidence="2">Helicase-associated domain-containing protein</fullName>
    </recommendedName>
</protein>
<feature type="compositionally biased region" description="Basic and acidic residues" evidence="1">
    <location>
        <begin position="20"/>
        <end position="30"/>
    </location>
</feature>
<gene>
    <name evidence="3" type="ORF">HJC23_010218</name>
</gene>
<organism evidence="3 4">
    <name type="scientific">Cyclotella cryptica</name>
    <dbReference type="NCBI Taxonomy" id="29204"/>
    <lineage>
        <taxon>Eukaryota</taxon>
        <taxon>Sar</taxon>
        <taxon>Stramenopiles</taxon>
        <taxon>Ochrophyta</taxon>
        <taxon>Bacillariophyta</taxon>
        <taxon>Coscinodiscophyceae</taxon>
        <taxon>Thalassiosirophycidae</taxon>
        <taxon>Stephanodiscales</taxon>
        <taxon>Stephanodiscaceae</taxon>
        <taxon>Cyclotella</taxon>
    </lineage>
</organism>
<keyword evidence="4" id="KW-1185">Reference proteome</keyword>
<feature type="domain" description="Helicase-associated" evidence="2">
    <location>
        <begin position="334"/>
        <end position="389"/>
    </location>
</feature>
<comment type="caution">
    <text evidence="3">The sequence shown here is derived from an EMBL/GenBank/DDBJ whole genome shotgun (WGS) entry which is preliminary data.</text>
</comment>
<feature type="compositionally biased region" description="Gly residues" evidence="1">
    <location>
        <begin position="1"/>
        <end position="11"/>
    </location>
</feature>
<evidence type="ECO:0000259" key="2">
    <source>
        <dbReference type="Pfam" id="PF03457"/>
    </source>
</evidence>
<dbReference type="Pfam" id="PF03457">
    <property type="entry name" value="HA"/>
    <property type="match status" value="4"/>
</dbReference>
<dbReference type="AlphaFoldDB" id="A0ABD3Q133"/>
<sequence length="552" mass="63753">MNSGGMDSGGGHHPHSHHHAPPEHLAHYPYHDPQTGQPYPPNVNYANYPNYQGYGYGYPHDGGAPPPPHPHHHYHDGQYYPPPPAYYGHPEHYPIEHLPVQPHNIKVDADPYYNQPPQHLVPETYRMDEIHPRQVQMPVPAPPQEDKVVEPVVEAPKPVETQTEHTKAMVVETAQAPSPQVAETPAAADEGDEQQLDQVKEDAEISEHTTGSLDLSSDDKVFPFGDILDELQNYKTQHGHANIAVSHPAFGRILDVLIENGIEKETDTKWESQFAILKEYKDKHGDCDIPFTHPIMGDWMALHRKLHAEGVSDPLTLSRFAKLDEIGFEWDLPKWDERLKELMEFAKEHKHTDVPLQHPGGLGVWVINQKFNIHDMPKERQDALDAIGFIWNHNRKRRSDKAWNLRYNELLEYIKKHKTANVPTTAGHSKLSKWVGKQREEYKKFINKESSQLDRTRIDRLNAIGFQWSLQQWTVVPWEDRFDALKKFKEEHGHLKIPRNHPYFGNWPNWQRTQYKLYRSGKASKITKDKVDKLISIGFFKPPDKESEKKCD</sequence>
<feature type="domain" description="Helicase-associated" evidence="2">
    <location>
        <begin position="477"/>
        <end position="539"/>
    </location>
</feature>